<organism evidence="1 2">
    <name type="scientific">Coniosporium tulheliwenetii</name>
    <dbReference type="NCBI Taxonomy" id="3383036"/>
    <lineage>
        <taxon>Eukaryota</taxon>
        <taxon>Fungi</taxon>
        <taxon>Dikarya</taxon>
        <taxon>Ascomycota</taxon>
        <taxon>Pezizomycotina</taxon>
        <taxon>Dothideomycetes</taxon>
        <taxon>Dothideomycetes incertae sedis</taxon>
        <taxon>Coniosporium</taxon>
    </lineage>
</organism>
<protein>
    <submittedName>
        <fullName evidence="1">Uncharacterized protein</fullName>
    </submittedName>
</protein>
<dbReference type="EMBL" id="JAPDRP010000027">
    <property type="protein sequence ID" value="KAJ9635499.1"/>
    <property type="molecule type" value="Genomic_DNA"/>
</dbReference>
<dbReference type="Proteomes" id="UP001172680">
    <property type="component" value="Unassembled WGS sequence"/>
</dbReference>
<gene>
    <name evidence="1" type="ORF">H2199_008502</name>
</gene>
<comment type="caution">
    <text evidence="1">The sequence shown here is derived from an EMBL/GenBank/DDBJ whole genome shotgun (WGS) entry which is preliminary data.</text>
</comment>
<sequence length="256" mass="28545">MAPINTTMLLVRATVEEDGQTNYSAVEYASGFIILAAIVGILVLGYALGILRTYWWDRAFAESDYYSSTRLRDLARIMLPSYAGALRKYFSCHRPRPESGVDHGTRLVDLARSGPEPLPGSGVARQDTAPPPPYIAPPAYTPPTWPAPARIVDARAQDSLLYGILFCYLKARERAAKQARIDAEAVLLQRSEYEAVLVEDYMEMEVPAERGESRWRDWTLAVVSVLMFALVAAWCLYEKRPVVPCLEENRGLGSRG</sequence>
<name>A0ACC2YJL0_9PEZI</name>
<reference evidence="1" key="1">
    <citation type="submission" date="2022-10" db="EMBL/GenBank/DDBJ databases">
        <title>Culturing micro-colonial fungi from biological soil crusts in the Mojave desert and describing Neophaeococcomyces mojavensis, and introducing the new genera and species Taxawa tesnikishii.</title>
        <authorList>
            <person name="Kurbessoian T."/>
            <person name="Stajich J.E."/>
        </authorList>
    </citation>
    <scope>NUCLEOTIDE SEQUENCE</scope>
    <source>
        <strain evidence="1">JES_115</strain>
    </source>
</reference>
<evidence type="ECO:0000313" key="2">
    <source>
        <dbReference type="Proteomes" id="UP001172680"/>
    </source>
</evidence>
<evidence type="ECO:0000313" key="1">
    <source>
        <dbReference type="EMBL" id="KAJ9635499.1"/>
    </source>
</evidence>
<proteinExistence type="predicted"/>
<keyword evidence="2" id="KW-1185">Reference proteome</keyword>
<accession>A0ACC2YJL0</accession>